<protein>
    <submittedName>
        <fullName evidence="1">Uncharacterized protein</fullName>
    </submittedName>
</protein>
<keyword evidence="2" id="KW-1185">Reference proteome</keyword>
<sequence>MGKSYKIILGILLVLLAALVFLEANQRDPINWFPSYTKTDKIPFGTYVFYENLKEHFQVNDVNVPPFEFLSDSTHTGTYFFLNQSVGLDEIEMERLLNWVKKGNTAVISANNISYPLLDTLKLTFTEKIRTNGLTNIAEYNFSNPKLKADKNYSFNRDKTLFYFDSLNGKKQKVLGFAKLQEDEPYDSLPNFVENKFGKGKFLLQTSPETFSNFFLLRENNVEYAEKFLAYLNSDQTLYWDNHYKNGKTFYTSPLYILLGNPYLKWAYYFVLIAAILFVFFEGKRKQKSIKVIEPLRNQTYEYTRTISGMYLDRKDYKSIAYKLIDQFLNFLRKELKVDVQKQENYSELLEIQTDNTSEEIKILLSKIQELQRKNSISKKEVEELNRLIIQFKKNI</sequence>
<proteinExistence type="predicted"/>
<name>A0AC61Y479_9FLAO</name>
<reference evidence="1" key="1">
    <citation type="submission" date="2019-09" db="EMBL/GenBank/DDBJ databases">
        <authorList>
            <person name="Rodrigo-Torres L."/>
            <person name="Arahal R. D."/>
            <person name="Lucena T."/>
        </authorList>
    </citation>
    <scope>NUCLEOTIDE SEQUENCE</scope>
    <source>
        <strain evidence="1">ISS653</strain>
    </source>
</reference>
<accession>A0AC61Y479</accession>
<comment type="caution">
    <text evidence="1">The sequence shown here is derived from an EMBL/GenBank/DDBJ whole genome shotgun (WGS) entry which is preliminary data.</text>
</comment>
<dbReference type="EMBL" id="CABVMM010000002">
    <property type="protein sequence ID" value="VVU99281.1"/>
    <property type="molecule type" value="Genomic_DNA"/>
</dbReference>
<gene>
    <name evidence="1" type="ORF">FVB9532_00533</name>
</gene>
<evidence type="ECO:0000313" key="2">
    <source>
        <dbReference type="Proteomes" id="UP000356253"/>
    </source>
</evidence>
<dbReference type="Proteomes" id="UP000356253">
    <property type="component" value="Unassembled WGS sequence"/>
</dbReference>
<evidence type="ECO:0000313" key="1">
    <source>
        <dbReference type="EMBL" id="VVU99281.1"/>
    </source>
</evidence>
<organism evidence="1 2">
    <name type="scientific">Mesonia oceanica</name>
    <dbReference type="NCBI Taxonomy" id="2687242"/>
    <lineage>
        <taxon>Bacteria</taxon>
        <taxon>Pseudomonadati</taxon>
        <taxon>Bacteroidota</taxon>
        <taxon>Flavobacteriia</taxon>
        <taxon>Flavobacteriales</taxon>
        <taxon>Flavobacteriaceae</taxon>
        <taxon>Mesonia</taxon>
    </lineage>
</organism>